<dbReference type="InterPro" id="IPR020904">
    <property type="entry name" value="Sc_DH/Rdtase_CS"/>
</dbReference>
<evidence type="ECO:0000256" key="5">
    <source>
        <dbReference type="ARBA" id="ARBA00023002"/>
    </source>
</evidence>
<feature type="binding site" evidence="8">
    <location>
        <position position="189"/>
    </location>
    <ligand>
        <name>NADP(+)</name>
        <dbReference type="ChEBI" id="CHEBI:58349"/>
    </ligand>
</feature>
<feature type="active site" description="Proton acceptor" evidence="7">
    <location>
        <position position="156"/>
    </location>
</feature>
<evidence type="ECO:0000313" key="12">
    <source>
        <dbReference type="Proteomes" id="UP000318834"/>
    </source>
</evidence>
<evidence type="ECO:0000256" key="4">
    <source>
        <dbReference type="ARBA" id="ARBA00022857"/>
    </source>
</evidence>
<comment type="similarity">
    <text evidence="2 9">Belongs to the short-chain dehydrogenases/reductases (SDR) family.</text>
</comment>
<feature type="domain" description="Ketoreductase" evidence="10">
    <location>
        <begin position="7"/>
        <end position="187"/>
    </location>
</feature>
<evidence type="ECO:0000256" key="3">
    <source>
        <dbReference type="ARBA" id="ARBA00012948"/>
    </source>
</evidence>
<evidence type="ECO:0000256" key="9">
    <source>
        <dbReference type="RuleBase" id="RU366074"/>
    </source>
</evidence>
<dbReference type="NCBIfam" id="NF009466">
    <property type="entry name" value="PRK12826.1-2"/>
    <property type="match status" value="1"/>
</dbReference>
<keyword evidence="9" id="KW-0444">Lipid biosynthesis</keyword>
<dbReference type="Proteomes" id="UP000318834">
    <property type="component" value="Unassembled WGS sequence"/>
</dbReference>
<dbReference type="EMBL" id="VBAP01000068">
    <property type="protein sequence ID" value="TMI73628.1"/>
    <property type="molecule type" value="Genomic_DNA"/>
</dbReference>
<dbReference type="FunFam" id="3.40.50.720:FF:000115">
    <property type="entry name" value="3-oxoacyl-[acyl-carrier-protein] reductase FabG"/>
    <property type="match status" value="1"/>
</dbReference>
<dbReference type="InterPro" id="IPR011284">
    <property type="entry name" value="3oxo_ACP_reduc"/>
</dbReference>
<name>A0A537IQL2_9BACT</name>
<comment type="pathway">
    <text evidence="1 9">Lipid metabolism; fatty acid biosynthesis.</text>
</comment>
<dbReference type="UniPathway" id="UPA00094"/>
<protein>
    <recommendedName>
        <fullName evidence="3 9">3-oxoacyl-[acyl-carrier-protein] reductase</fullName>
        <ecNumber evidence="3 9">1.1.1.100</ecNumber>
    </recommendedName>
</protein>
<keyword evidence="9" id="KW-0275">Fatty acid biosynthesis</keyword>
<dbReference type="PROSITE" id="PS00061">
    <property type="entry name" value="ADH_SHORT"/>
    <property type="match status" value="1"/>
</dbReference>
<dbReference type="AlphaFoldDB" id="A0A537IQL2"/>
<keyword evidence="9" id="KW-0443">Lipid metabolism</keyword>
<comment type="catalytic activity">
    <reaction evidence="6 9">
        <text>a (3R)-hydroxyacyl-[ACP] + NADP(+) = a 3-oxoacyl-[ACP] + NADPH + H(+)</text>
        <dbReference type="Rhea" id="RHEA:17397"/>
        <dbReference type="Rhea" id="RHEA-COMP:9916"/>
        <dbReference type="Rhea" id="RHEA-COMP:9945"/>
        <dbReference type="ChEBI" id="CHEBI:15378"/>
        <dbReference type="ChEBI" id="CHEBI:57783"/>
        <dbReference type="ChEBI" id="CHEBI:58349"/>
        <dbReference type="ChEBI" id="CHEBI:78776"/>
        <dbReference type="ChEBI" id="CHEBI:78827"/>
        <dbReference type="EC" id="1.1.1.100"/>
    </reaction>
</comment>
<evidence type="ECO:0000256" key="2">
    <source>
        <dbReference type="ARBA" id="ARBA00006484"/>
    </source>
</evidence>
<dbReference type="InterPro" id="IPR050259">
    <property type="entry name" value="SDR"/>
</dbReference>
<keyword evidence="4 8" id="KW-0521">NADP</keyword>
<comment type="caution">
    <text evidence="11">The sequence shown here is derived from an EMBL/GenBank/DDBJ whole genome shotgun (WGS) entry which is preliminary data.</text>
</comment>
<dbReference type="CDD" id="cd05333">
    <property type="entry name" value="BKR_SDR_c"/>
    <property type="match status" value="1"/>
</dbReference>
<dbReference type="EC" id="1.1.1.100" evidence="3 9"/>
<dbReference type="PRINTS" id="PR00080">
    <property type="entry name" value="SDRFAMILY"/>
</dbReference>
<keyword evidence="5 9" id="KW-0560">Oxidoreductase</keyword>
<reference evidence="11 12" key="1">
    <citation type="journal article" date="2019" name="Nat. Microbiol.">
        <title>Mediterranean grassland soil C-N compound turnover is dependent on rainfall and depth, and is mediated by genomically divergent microorganisms.</title>
        <authorList>
            <person name="Diamond S."/>
            <person name="Andeer P.F."/>
            <person name="Li Z."/>
            <person name="Crits-Christoph A."/>
            <person name="Burstein D."/>
            <person name="Anantharaman K."/>
            <person name="Lane K.R."/>
            <person name="Thomas B.C."/>
            <person name="Pan C."/>
            <person name="Northen T.R."/>
            <person name="Banfield J.F."/>
        </authorList>
    </citation>
    <scope>NUCLEOTIDE SEQUENCE [LARGE SCALE GENOMIC DNA]</scope>
    <source>
        <strain evidence="11">NP_8</strain>
    </source>
</reference>
<dbReference type="SMART" id="SM00822">
    <property type="entry name" value="PKS_KR"/>
    <property type="match status" value="1"/>
</dbReference>
<dbReference type="InterPro" id="IPR002347">
    <property type="entry name" value="SDR_fam"/>
</dbReference>
<feature type="binding site" evidence="8">
    <location>
        <position position="39"/>
    </location>
    <ligand>
        <name>NADP(+)</name>
        <dbReference type="ChEBI" id="CHEBI:58349"/>
    </ligand>
</feature>
<evidence type="ECO:0000256" key="7">
    <source>
        <dbReference type="PIRSR" id="PIRSR611284-1"/>
    </source>
</evidence>
<dbReference type="NCBIfam" id="NF005559">
    <property type="entry name" value="PRK07231.1"/>
    <property type="match status" value="1"/>
</dbReference>
<evidence type="ECO:0000256" key="1">
    <source>
        <dbReference type="ARBA" id="ARBA00005194"/>
    </source>
</evidence>
<dbReference type="PANTHER" id="PTHR42879:SF2">
    <property type="entry name" value="3-OXOACYL-[ACYL-CARRIER-PROTEIN] REDUCTASE FABG"/>
    <property type="match status" value="1"/>
</dbReference>
<dbReference type="PRINTS" id="PR00081">
    <property type="entry name" value="GDHRDH"/>
</dbReference>
<dbReference type="GO" id="GO:0051287">
    <property type="term" value="F:NAD binding"/>
    <property type="evidence" value="ECO:0007669"/>
    <property type="project" value="UniProtKB-UniRule"/>
</dbReference>
<sequence length="249" mass="25714">MGALDGRVAIVTGGSGAVGSAISMALAAEGARIVVHYGTHRDAAETVVGAISERGGVAKSIQADLAVPAGAPRVVAAALEVFGRIDILVNNAGMIRDTLILRMKDEDWQAVLDTNLSSAFYCTRAILREFVRQHGGRIINIASIVAEIGNPGQANYVAAKAGMIGLTKAVAREVASRGITVNAVAPGFIEAGMTDRLSPDQVKVLLEQVPLGRAGKPEEVAAAVVFLASDDASYITGQVLNVDGGLVMR</sequence>
<evidence type="ECO:0000313" key="11">
    <source>
        <dbReference type="EMBL" id="TMI73628.1"/>
    </source>
</evidence>
<dbReference type="PANTHER" id="PTHR42879">
    <property type="entry name" value="3-OXOACYL-(ACYL-CARRIER-PROTEIN) REDUCTASE"/>
    <property type="match status" value="1"/>
</dbReference>
<keyword evidence="9" id="KW-0276">Fatty acid metabolism</keyword>
<dbReference type="GO" id="GO:0004316">
    <property type="term" value="F:3-oxoacyl-[acyl-carrier-protein] reductase (NADPH) activity"/>
    <property type="evidence" value="ECO:0007669"/>
    <property type="project" value="UniProtKB-UniRule"/>
</dbReference>
<dbReference type="SUPFAM" id="SSF51735">
    <property type="entry name" value="NAD(P)-binding Rossmann-fold domains"/>
    <property type="match status" value="1"/>
</dbReference>
<comment type="subunit">
    <text evidence="9">Homotetramer.</text>
</comment>
<dbReference type="GO" id="GO:0006633">
    <property type="term" value="P:fatty acid biosynthetic process"/>
    <property type="evidence" value="ECO:0007669"/>
    <property type="project" value="UniProtKB-UniPathway"/>
</dbReference>
<organism evidence="11 12">
    <name type="scientific">Candidatus Segetimicrobium genomatis</name>
    <dbReference type="NCBI Taxonomy" id="2569760"/>
    <lineage>
        <taxon>Bacteria</taxon>
        <taxon>Bacillati</taxon>
        <taxon>Candidatus Sysuimicrobiota</taxon>
        <taxon>Candidatus Sysuimicrobiia</taxon>
        <taxon>Candidatus Sysuimicrobiales</taxon>
        <taxon>Candidatus Segetimicrobiaceae</taxon>
        <taxon>Candidatus Segetimicrobium</taxon>
    </lineage>
</organism>
<feature type="binding site" evidence="8">
    <location>
        <begin position="156"/>
        <end position="160"/>
    </location>
    <ligand>
        <name>NADP(+)</name>
        <dbReference type="ChEBI" id="CHEBI:58349"/>
    </ligand>
</feature>
<evidence type="ECO:0000256" key="8">
    <source>
        <dbReference type="PIRSR" id="PIRSR611284-2"/>
    </source>
</evidence>
<gene>
    <name evidence="11" type="primary">fabG</name>
    <name evidence="11" type="ORF">E6H05_09350</name>
</gene>
<dbReference type="InterPro" id="IPR036291">
    <property type="entry name" value="NAD(P)-bd_dom_sf"/>
</dbReference>
<comment type="function">
    <text evidence="9">Catalyzes the NADPH-dependent reduction of beta-ketoacyl-ACP substrates to beta-hydroxyacyl-ACP products, the first reductive step in the elongation cycle of fatty acid biosynthesis.</text>
</comment>
<evidence type="ECO:0000256" key="6">
    <source>
        <dbReference type="ARBA" id="ARBA00048508"/>
    </source>
</evidence>
<feature type="binding site" evidence="8">
    <location>
        <position position="91"/>
    </location>
    <ligand>
        <name>NADP(+)</name>
        <dbReference type="ChEBI" id="CHEBI:58349"/>
    </ligand>
</feature>
<proteinExistence type="inferred from homology"/>
<accession>A0A537IQL2</accession>
<dbReference type="Pfam" id="PF13561">
    <property type="entry name" value="adh_short_C2"/>
    <property type="match status" value="1"/>
</dbReference>
<dbReference type="InterPro" id="IPR057326">
    <property type="entry name" value="KR_dom"/>
</dbReference>
<dbReference type="NCBIfam" id="TIGR01830">
    <property type="entry name" value="3oxo_ACP_reduc"/>
    <property type="match status" value="1"/>
</dbReference>
<evidence type="ECO:0000259" key="10">
    <source>
        <dbReference type="SMART" id="SM00822"/>
    </source>
</evidence>
<dbReference type="Gene3D" id="3.40.50.720">
    <property type="entry name" value="NAD(P)-binding Rossmann-like Domain"/>
    <property type="match status" value="1"/>
</dbReference>